<dbReference type="GO" id="GO:0010181">
    <property type="term" value="F:FMN binding"/>
    <property type="evidence" value="ECO:0007669"/>
    <property type="project" value="InterPro"/>
</dbReference>
<feature type="modified residue" description="FMN phosphoryl threonine" evidence="6">
    <location>
        <position position="316"/>
    </location>
</feature>
<keyword evidence="6" id="KW-0472">Membrane</keyword>
<dbReference type="SMART" id="SM00900">
    <property type="entry name" value="FMN_bind"/>
    <property type="match status" value="1"/>
</dbReference>
<gene>
    <name evidence="6" type="primary">rnfG</name>
    <name evidence="8" type="ORF">C0601_05390</name>
</gene>
<proteinExistence type="inferred from homology"/>
<feature type="domain" description="FMN-binding" evidence="7">
    <location>
        <begin position="245"/>
        <end position="333"/>
    </location>
</feature>
<comment type="subunit">
    <text evidence="6">The complex is composed of six subunits: RnfA, RnfB, RnfC, RnfD, RnfE and RnfG.</text>
</comment>
<evidence type="ECO:0000256" key="1">
    <source>
        <dbReference type="ARBA" id="ARBA00022448"/>
    </source>
</evidence>
<sequence>MNIVKLGVILMIFCIVAAASLSYVNQLTAGEIQKNREQREMIAKRNLFIGDTLDLTIFSDGEYKAVNPETGEDILLFEFKNTAILKPEVDLGYFKIAKKEVEEVVKKINDEQLLDTTKVNEKLMPFYKALMEAFSSQIKFLPQTVVVGVFGTNLLITEENLPLYKALYKGSAIYFVDAEDKADTLLLEKVDQTYRKEIIKTGSILFNQNQSLEFDGQVEFPVFHYDKAMAGNQFLGYVIKAAPSGYSSNIETLIGLDGHGKIIGLKVVSQQETPGLGAKVQEDWFQDQFKGKDINSLYLRKKDPKKGKIDAITAATISSEALTKGVREKLTSFMTLIKEGGR</sequence>
<reference evidence="8 9" key="1">
    <citation type="submission" date="2017-11" db="EMBL/GenBank/DDBJ databases">
        <title>Genome-resolved metagenomics identifies genetic mobility, metabolic interactions, and unexpected diversity in perchlorate-reducing communities.</title>
        <authorList>
            <person name="Barnum T.P."/>
            <person name="Figueroa I.A."/>
            <person name="Carlstrom C.I."/>
            <person name="Lucas L.N."/>
            <person name="Engelbrektson A.L."/>
            <person name="Coates J.D."/>
        </authorList>
    </citation>
    <scope>NUCLEOTIDE SEQUENCE [LARGE SCALE GENOMIC DNA]</scope>
    <source>
        <strain evidence="8">BM706</strain>
    </source>
</reference>
<accession>A0A2N5ZHU7</accession>
<organism evidence="8 9">
    <name type="scientific">Muiribacterium halophilum</name>
    <dbReference type="NCBI Taxonomy" id="2053465"/>
    <lineage>
        <taxon>Bacteria</taxon>
        <taxon>Candidatus Muiribacteriota</taxon>
        <taxon>Candidatus Muiribacteriia</taxon>
        <taxon>Candidatus Muiribacteriales</taxon>
        <taxon>Candidatus Muiribacteriaceae</taxon>
        <taxon>Candidatus Muiribacterium</taxon>
    </lineage>
</organism>
<name>A0A2N5ZHU7_MUIH1</name>
<dbReference type="Proteomes" id="UP000234857">
    <property type="component" value="Unassembled WGS sequence"/>
</dbReference>
<dbReference type="GO" id="GO:0022900">
    <property type="term" value="P:electron transport chain"/>
    <property type="evidence" value="ECO:0007669"/>
    <property type="project" value="UniProtKB-UniRule"/>
</dbReference>
<comment type="cofactor">
    <cofactor evidence="6">
        <name>FMN</name>
        <dbReference type="ChEBI" id="CHEBI:58210"/>
    </cofactor>
</comment>
<evidence type="ECO:0000256" key="2">
    <source>
        <dbReference type="ARBA" id="ARBA00022553"/>
    </source>
</evidence>
<dbReference type="HAMAP" id="MF_00479">
    <property type="entry name" value="RsxG_RnfG"/>
    <property type="match status" value="1"/>
</dbReference>
<comment type="function">
    <text evidence="6">Part of a membrane-bound complex that couples electron transfer with translocation of ions across the membrane.</text>
</comment>
<keyword evidence="6" id="KW-1133">Transmembrane helix</keyword>
<dbReference type="Pfam" id="PF04205">
    <property type="entry name" value="FMN_bind"/>
    <property type="match status" value="1"/>
</dbReference>
<keyword evidence="3 6" id="KW-0285">Flavoprotein</keyword>
<protein>
    <recommendedName>
        <fullName evidence="6">Ion-translocating oxidoreductase complex subunit G</fullName>
        <ecNumber evidence="6">7.-.-.-</ecNumber>
    </recommendedName>
    <alternativeName>
        <fullName evidence="6">Rnf electron transport complex subunit G</fullName>
    </alternativeName>
</protein>
<evidence type="ECO:0000256" key="3">
    <source>
        <dbReference type="ARBA" id="ARBA00022630"/>
    </source>
</evidence>
<dbReference type="InterPro" id="IPR010209">
    <property type="entry name" value="Ion_transpt_RnfG/RsxG"/>
</dbReference>
<comment type="caution">
    <text evidence="8">The sequence shown here is derived from an EMBL/GenBank/DDBJ whole genome shotgun (WGS) entry which is preliminary data.</text>
</comment>
<evidence type="ECO:0000256" key="4">
    <source>
        <dbReference type="ARBA" id="ARBA00022643"/>
    </source>
</evidence>
<dbReference type="EC" id="7.-.-.-" evidence="6"/>
<dbReference type="EMBL" id="PKTG01000069">
    <property type="protein sequence ID" value="PLX18193.1"/>
    <property type="molecule type" value="Genomic_DNA"/>
</dbReference>
<evidence type="ECO:0000256" key="5">
    <source>
        <dbReference type="ARBA" id="ARBA00022982"/>
    </source>
</evidence>
<keyword evidence="2 6" id="KW-0597">Phosphoprotein</keyword>
<keyword evidence="5 6" id="KW-0249">Electron transport</keyword>
<dbReference type="InterPro" id="IPR007329">
    <property type="entry name" value="FMN-bd"/>
</dbReference>
<dbReference type="GO" id="GO:0009055">
    <property type="term" value="F:electron transfer activity"/>
    <property type="evidence" value="ECO:0007669"/>
    <property type="project" value="InterPro"/>
</dbReference>
<dbReference type="PANTHER" id="PTHR36118">
    <property type="entry name" value="ION-TRANSLOCATING OXIDOREDUCTASE COMPLEX SUBUNIT G"/>
    <property type="match status" value="1"/>
</dbReference>
<keyword evidence="6" id="KW-0812">Transmembrane</keyword>
<keyword evidence="6" id="KW-1278">Translocase</keyword>
<dbReference type="PANTHER" id="PTHR36118:SF1">
    <property type="entry name" value="ION-TRANSLOCATING OXIDOREDUCTASE COMPLEX SUBUNIT G"/>
    <property type="match status" value="1"/>
</dbReference>
<evidence type="ECO:0000313" key="9">
    <source>
        <dbReference type="Proteomes" id="UP000234857"/>
    </source>
</evidence>
<evidence type="ECO:0000259" key="7">
    <source>
        <dbReference type="SMART" id="SM00900"/>
    </source>
</evidence>
<evidence type="ECO:0000313" key="8">
    <source>
        <dbReference type="EMBL" id="PLX18193.1"/>
    </source>
</evidence>
<keyword evidence="4 6" id="KW-0288">FMN</keyword>
<keyword evidence="1 6" id="KW-0813">Transport</keyword>
<comment type="similarity">
    <text evidence="6">Belongs to the RnfG family.</text>
</comment>
<dbReference type="AlphaFoldDB" id="A0A2N5ZHU7"/>
<comment type="subcellular location">
    <subcellularLocation>
        <location evidence="6">Cell membrane</location>
        <topology evidence="6">Single-pass membrane protein</topology>
    </subcellularLocation>
</comment>
<dbReference type="GO" id="GO:0005886">
    <property type="term" value="C:plasma membrane"/>
    <property type="evidence" value="ECO:0007669"/>
    <property type="project" value="UniProtKB-SubCell"/>
</dbReference>
<evidence type="ECO:0000256" key="6">
    <source>
        <dbReference type="HAMAP-Rule" id="MF_00479"/>
    </source>
</evidence>
<keyword evidence="6" id="KW-1003">Cell membrane</keyword>